<gene>
    <name evidence="3" type="ORF">OC846_003862</name>
</gene>
<dbReference type="Proteomes" id="UP001176517">
    <property type="component" value="Unassembled WGS sequence"/>
</dbReference>
<name>A0AAN6GP82_9BASI</name>
<feature type="compositionally biased region" description="Basic and acidic residues" evidence="1">
    <location>
        <begin position="102"/>
        <end position="111"/>
    </location>
</feature>
<evidence type="ECO:0000313" key="4">
    <source>
        <dbReference type="Proteomes" id="UP001176517"/>
    </source>
</evidence>
<evidence type="ECO:0000256" key="1">
    <source>
        <dbReference type="SAM" id="MobiDB-lite"/>
    </source>
</evidence>
<dbReference type="Pfam" id="PF13821">
    <property type="entry name" value="DUF4187"/>
    <property type="match status" value="1"/>
</dbReference>
<dbReference type="InterPro" id="IPR039249">
    <property type="entry name" value="GPATCH11"/>
</dbReference>
<dbReference type="EMBL" id="JAPDMZ010000102">
    <property type="protein sequence ID" value="KAK0549946.1"/>
    <property type="molecule type" value="Genomic_DNA"/>
</dbReference>
<dbReference type="PANTHER" id="PTHR21032">
    <property type="entry name" value="G PATCH DOMAIN-CONTAINING PROTEIN 11"/>
    <property type="match status" value="1"/>
</dbReference>
<dbReference type="AlphaFoldDB" id="A0AAN6GP82"/>
<feature type="compositionally biased region" description="Basic and acidic residues" evidence="1">
    <location>
        <begin position="26"/>
        <end position="43"/>
    </location>
</feature>
<feature type="compositionally biased region" description="Low complexity" evidence="1">
    <location>
        <begin position="142"/>
        <end position="151"/>
    </location>
</feature>
<feature type="region of interest" description="Disordered" evidence="1">
    <location>
        <begin position="1"/>
        <end position="190"/>
    </location>
</feature>
<feature type="compositionally biased region" description="Basic and acidic residues" evidence="1">
    <location>
        <begin position="155"/>
        <end position="165"/>
    </location>
</feature>
<feature type="region of interest" description="Disordered" evidence="1">
    <location>
        <begin position="217"/>
        <end position="287"/>
    </location>
</feature>
<feature type="compositionally biased region" description="Acidic residues" evidence="1">
    <location>
        <begin position="61"/>
        <end position="70"/>
    </location>
</feature>
<sequence length="474" mass="51808">MDLGPGHGGMDAYQRPGLEAQVSRTLGRDPKAALSNSRDRSTCDLEGEDADSREEHTSHDPDEDEDDDFMSDAILAQVVAASESSSNHNPPRSYNEKRRKQLHDQEKRARESSSSTSSASRAERERVARNQALSRNLIDQALQTQRSTSSSSKRHLSEWADRSVDENVESAGAERGKPRAKLAHSRPTAALSGPSAALKVMMSMGYEHGRALGKEDAVGLAGPSSPSTAAADIPVEQDVESQSMHAAAEQRTEQRRTGTEPLRVDDRWLEAGPGPSRKSGVSKGGTARYGLGSVTLADLVRSKAAADRARSGARNDGNGDDGAHATAMVDDFRSRQAEAGLKRRAESLLRDARRTCEDLDRQTSNLRYSVLWIDPQLLRPDARPNETDMELLDHAFGADADSVKPDDDDGTIRSEAAERRREAQEFCKLDAVRRLALTTHHLRAAYNYCLFCGCSYDSPEELASQCPGEDEDDH</sequence>
<feature type="compositionally biased region" description="Polar residues" evidence="1">
    <location>
        <begin position="82"/>
        <end position="92"/>
    </location>
</feature>
<protein>
    <recommendedName>
        <fullName evidence="2">DUF4187 domain-containing protein</fullName>
    </recommendedName>
</protein>
<feature type="compositionally biased region" description="Basic and acidic residues" evidence="1">
    <location>
        <begin position="248"/>
        <end position="269"/>
    </location>
</feature>
<dbReference type="SMART" id="SM01173">
    <property type="entry name" value="DUF4187"/>
    <property type="match status" value="1"/>
</dbReference>
<proteinExistence type="predicted"/>
<evidence type="ECO:0000313" key="3">
    <source>
        <dbReference type="EMBL" id="KAK0549946.1"/>
    </source>
</evidence>
<reference evidence="3" key="1">
    <citation type="journal article" date="2023" name="PhytoFront">
        <title>Draft Genome Resources of Seven Strains of Tilletia horrida, Causal Agent of Kernel Smut of Rice.</title>
        <authorList>
            <person name="Khanal S."/>
            <person name="Antony Babu S."/>
            <person name="Zhou X.G."/>
        </authorList>
    </citation>
    <scope>NUCLEOTIDE SEQUENCE</scope>
    <source>
        <strain evidence="3">TX6</strain>
    </source>
</reference>
<feature type="domain" description="DUF4187" evidence="2">
    <location>
        <begin position="420"/>
        <end position="474"/>
    </location>
</feature>
<dbReference type="GO" id="GO:0000776">
    <property type="term" value="C:kinetochore"/>
    <property type="evidence" value="ECO:0007669"/>
    <property type="project" value="TreeGrafter"/>
</dbReference>
<evidence type="ECO:0000259" key="2">
    <source>
        <dbReference type="SMART" id="SM01173"/>
    </source>
</evidence>
<accession>A0AAN6GP82</accession>
<dbReference type="PANTHER" id="PTHR21032:SF0">
    <property type="entry name" value="G PATCH DOMAIN-CONTAINING PROTEIN 11"/>
    <property type="match status" value="1"/>
</dbReference>
<organism evidence="3 4">
    <name type="scientific">Tilletia horrida</name>
    <dbReference type="NCBI Taxonomy" id="155126"/>
    <lineage>
        <taxon>Eukaryota</taxon>
        <taxon>Fungi</taxon>
        <taxon>Dikarya</taxon>
        <taxon>Basidiomycota</taxon>
        <taxon>Ustilaginomycotina</taxon>
        <taxon>Exobasidiomycetes</taxon>
        <taxon>Tilletiales</taxon>
        <taxon>Tilletiaceae</taxon>
        <taxon>Tilletia</taxon>
    </lineage>
</organism>
<keyword evidence="4" id="KW-1185">Reference proteome</keyword>
<dbReference type="InterPro" id="IPR025239">
    <property type="entry name" value="DUF4187"/>
</dbReference>
<comment type="caution">
    <text evidence="3">The sequence shown here is derived from an EMBL/GenBank/DDBJ whole genome shotgun (WGS) entry which is preliminary data.</text>
</comment>